<comment type="caution">
    <text evidence="1">The sequence shown here is derived from an EMBL/GenBank/DDBJ whole genome shotgun (WGS) entry which is preliminary data.</text>
</comment>
<accession>A0AAW1A9A7</accession>
<dbReference type="Proteomes" id="UP001432146">
    <property type="component" value="Unassembled WGS sequence"/>
</dbReference>
<dbReference type="AlphaFoldDB" id="A0AAW1A9A7"/>
<keyword evidence="2" id="KW-1185">Reference proteome</keyword>
<gene>
    <name evidence="1" type="ORF">QLX08_003486</name>
</gene>
<organism evidence="1 2">
    <name type="scientific">Tetragonisca angustula</name>
    <dbReference type="NCBI Taxonomy" id="166442"/>
    <lineage>
        <taxon>Eukaryota</taxon>
        <taxon>Metazoa</taxon>
        <taxon>Ecdysozoa</taxon>
        <taxon>Arthropoda</taxon>
        <taxon>Hexapoda</taxon>
        <taxon>Insecta</taxon>
        <taxon>Pterygota</taxon>
        <taxon>Neoptera</taxon>
        <taxon>Endopterygota</taxon>
        <taxon>Hymenoptera</taxon>
        <taxon>Apocrita</taxon>
        <taxon>Aculeata</taxon>
        <taxon>Apoidea</taxon>
        <taxon>Anthophila</taxon>
        <taxon>Apidae</taxon>
        <taxon>Tetragonisca</taxon>
    </lineage>
</organism>
<protein>
    <submittedName>
        <fullName evidence="1">Uncharacterized protein</fullName>
    </submittedName>
</protein>
<evidence type="ECO:0000313" key="1">
    <source>
        <dbReference type="EMBL" id="KAK9305753.1"/>
    </source>
</evidence>
<sequence>MLLTSRTFERVCLAGSFRRGGGFFRWKEELREGKDNGDRSEIDEEKDGRTHNVVSFYLRAPIDGRTAGNNAKSPDTLHPPKLIVPRPEFPSFLPPSSLPIELGTCNGQLVR</sequence>
<name>A0AAW1A9A7_9HYME</name>
<dbReference type="EMBL" id="JAWNGG020000049">
    <property type="protein sequence ID" value="KAK9305753.1"/>
    <property type="molecule type" value="Genomic_DNA"/>
</dbReference>
<reference evidence="1 2" key="1">
    <citation type="submission" date="2024-05" db="EMBL/GenBank/DDBJ databases">
        <title>The nuclear and mitochondrial genome assemblies of Tetragonisca angustula (Apidae: Meliponini), a tiny yet remarkable pollinator in the Neotropics.</title>
        <authorList>
            <person name="Ferrari R."/>
            <person name="Ricardo P.C."/>
            <person name="Dias F.C."/>
            <person name="Araujo N.S."/>
            <person name="Soares D.O."/>
            <person name="Zhou Q.-S."/>
            <person name="Zhu C.-D."/>
            <person name="Coutinho L."/>
            <person name="Airas M.C."/>
            <person name="Batista T.M."/>
        </authorList>
    </citation>
    <scope>NUCLEOTIDE SEQUENCE [LARGE SCALE GENOMIC DNA]</scope>
    <source>
        <strain evidence="1">ASF017062</strain>
        <tissue evidence="1">Abdomen</tissue>
    </source>
</reference>
<evidence type="ECO:0000313" key="2">
    <source>
        <dbReference type="Proteomes" id="UP001432146"/>
    </source>
</evidence>
<proteinExistence type="predicted"/>